<proteinExistence type="predicted"/>
<dbReference type="EMBL" id="CP113520">
    <property type="protein sequence ID" value="WAJ28556.1"/>
    <property type="molecule type" value="Genomic_DNA"/>
</dbReference>
<reference evidence="1" key="1">
    <citation type="submission" date="2022-11" db="EMBL/GenBank/DDBJ databases">
        <title>beta-Carotene-producing bacterium, Jeongeuplla avenae sp. nov., alleviates the salt stress of Arabidopsis seedlings.</title>
        <authorList>
            <person name="Jiang L."/>
            <person name="Lee J."/>
        </authorList>
    </citation>
    <scope>NUCLEOTIDE SEQUENCE</scope>
    <source>
        <strain evidence="1">DY_R2A_6</strain>
    </source>
</reference>
<dbReference type="Proteomes" id="UP001163223">
    <property type="component" value="Chromosome"/>
</dbReference>
<name>A0ACD4NP11_9HYPH</name>
<evidence type="ECO:0000313" key="1">
    <source>
        <dbReference type="EMBL" id="WAJ28556.1"/>
    </source>
</evidence>
<accession>A0ACD4NP11</accession>
<keyword evidence="2" id="KW-1185">Reference proteome</keyword>
<gene>
    <name evidence="1" type="ORF">OXU80_27780</name>
</gene>
<protein>
    <submittedName>
        <fullName evidence="1">CoA ester lyase</fullName>
    </submittedName>
</protein>
<organism evidence="1 2">
    <name type="scientific">Antarcticirhabdus aurantiaca</name>
    <dbReference type="NCBI Taxonomy" id="2606717"/>
    <lineage>
        <taxon>Bacteria</taxon>
        <taxon>Pseudomonadati</taxon>
        <taxon>Pseudomonadota</taxon>
        <taxon>Alphaproteobacteria</taxon>
        <taxon>Hyphomicrobiales</taxon>
        <taxon>Aurantimonadaceae</taxon>
        <taxon>Antarcticirhabdus</taxon>
    </lineage>
</organism>
<evidence type="ECO:0000313" key="2">
    <source>
        <dbReference type="Proteomes" id="UP001163223"/>
    </source>
</evidence>
<keyword evidence="1" id="KW-0456">Lyase</keyword>
<sequence length="281" mass="29926">METSRRRSVLFMPASNPRAIEKARSLACDGVILDLEDAVAEERKAEARQAAVAALSQGGFGARASVVRVNGPGTAHFGADAATLADIGPDVAVLLPKVEAPGDVEAAARHLPNRPLWAMIETCRGVLGVGEIARAAERLPLAALVLGPNDLAREMGCRLSPSRRPIWGALTQIVLAARGYGLLALDGVFNDIEDEAGFEAEAREGADFGFDGKTLIHPRQIEPCHRAFAPDPVEVAFARCVVEAFHRPENAARNALRVEGRMVERLHLAGAERILARAGEA</sequence>